<dbReference type="Proteomes" id="UP000472676">
    <property type="component" value="Unassembled WGS sequence"/>
</dbReference>
<protein>
    <recommendedName>
        <fullName evidence="2">Alpha/beta hydrolase domain-containing protein</fullName>
    </recommendedName>
</protein>
<proteinExistence type="predicted"/>
<reference evidence="3 4" key="1">
    <citation type="journal article" date="2014" name="Int. J. Syst. Evol. Microbiol.">
        <title>Solimonas terrae sp. nov., isolated from soil.</title>
        <authorList>
            <person name="Kim S.J."/>
            <person name="Moon J.Y."/>
            <person name="Weon H.Y."/>
            <person name="Ahn J.H."/>
            <person name="Chen W.M."/>
            <person name="Kwon S.W."/>
        </authorList>
    </citation>
    <scope>NUCLEOTIDE SEQUENCE [LARGE SCALE GENOMIC DNA]</scope>
    <source>
        <strain evidence="3 4">KIS83-12</strain>
    </source>
</reference>
<feature type="domain" description="Alpha/beta hydrolase" evidence="2">
    <location>
        <begin position="56"/>
        <end position="501"/>
    </location>
</feature>
<feature type="chain" id="PRO_5026982361" description="Alpha/beta hydrolase domain-containing protein" evidence="1">
    <location>
        <begin position="21"/>
        <end position="513"/>
    </location>
</feature>
<organism evidence="3 4">
    <name type="scientific">Solimonas terrae</name>
    <dbReference type="NCBI Taxonomy" id="1396819"/>
    <lineage>
        <taxon>Bacteria</taxon>
        <taxon>Pseudomonadati</taxon>
        <taxon>Pseudomonadota</taxon>
        <taxon>Gammaproteobacteria</taxon>
        <taxon>Nevskiales</taxon>
        <taxon>Nevskiaceae</taxon>
        <taxon>Solimonas</taxon>
    </lineage>
</organism>
<dbReference type="EMBL" id="JAAMOW010000004">
    <property type="protein sequence ID" value="NGY04950.1"/>
    <property type="molecule type" value="Genomic_DNA"/>
</dbReference>
<comment type="caution">
    <text evidence="3">The sequence shown here is derived from an EMBL/GenBank/DDBJ whole genome shotgun (WGS) entry which is preliminary data.</text>
</comment>
<dbReference type="RefSeq" id="WP_166255332.1">
    <property type="nucleotide sequence ID" value="NZ_JAAMOW010000004.1"/>
</dbReference>
<sequence>MNRNASLRLLLCVPALALLAGCGSSEAPGVGGGTSAGEAITYPDPVVEKVQGLDDPFVAGTTFPLADVGYERHEYFYSGTARSYVNDAPLDPDGNWQVSPADSASYKTRMLVYQPSDATRFNGTVILEWLNDSGGVDTAADWVMLHNELIRGGYVWVGISAQKIGIDGGIPPASPLPIAIPLKLINPLRYASLSHPGDSFSYDIYAQGAQALRHPQGVSPLGGLQLQRLIATGESQSATRLTTFINAFGPRTDLFDGYFIHSRLGFIPDFGGASAPLSQTPQADITTPDVVRFRTDLARPVMDFQTETDLFVLGAYSSRQADSRYFRLWEVPGAAHADTYLTNDGFTDEGGDVATAQVYETKKPGPVGSCPEPINSAPQHHFVAQAAMRALNAWLVDGIAPPKAPRMQVNAAGDGVLRDANGNALGGIRSPYLDVPTAVLSGENSSTQDDGGICFLVGKTALFDTATLQSLYADHDHYVAAVRSAAQDAVDKGFLLDEDATLIETAAEQSSVP</sequence>
<feature type="signal peptide" evidence="1">
    <location>
        <begin position="1"/>
        <end position="20"/>
    </location>
</feature>
<dbReference type="InterPro" id="IPR045394">
    <property type="entry name" value="Abhydrolase_dom"/>
</dbReference>
<dbReference type="AlphaFoldDB" id="A0A6M2BRJ4"/>
<gene>
    <name evidence="3" type="ORF">G7Y85_09240</name>
</gene>
<keyword evidence="1" id="KW-0732">Signal</keyword>
<dbReference type="PROSITE" id="PS51257">
    <property type="entry name" value="PROKAR_LIPOPROTEIN"/>
    <property type="match status" value="1"/>
</dbReference>
<evidence type="ECO:0000313" key="4">
    <source>
        <dbReference type="Proteomes" id="UP000472676"/>
    </source>
</evidence>
<keyword evidence="4" id="KW-1185">Reference proteome</keyword>
<evidence type="ECO:0000256" key="1">
    <source>
        <dbReference type="SAM" id="SignalP"/>
    </source>
</evidence>
<accession>A0A6M2BRJ4</accession>
<evidence type="ECO:0000259" key="2">
    <source>
        <dbReference type="Pfam" id="PF20091"/>
    </source>
</evidence>
<name>A0A6M2BRJ4_9GAMM</name>
<dbReference type="Pfam" id="PF20091">
    <property type="entry name" value="Abhydrolase_10"/>
    <property type="match status" value="1"/>
</dbReference>
<evidence type="ECO:0000313" key="3">
    <source>
        <dbReference type="EMBL" id="NGY04950.1"/>
    </source>
</evidence>